<organism evidence="2 3">
    <name type="scientific">Rhizobium leguminosarum</name>
    <dbReference type="NCBI Taxonomy" id="384"/>
    <lineage>
        <taxon>Bacteria</taxon>
        <taxon>Pseudomonadati</taxon>
        <taxon>Pseudomonadota</taxon>
        <taxon>Alphaproteobacteria</taxon>
        <taxon>Hyphomicrobiales</taxon>
        <taxon>Rhizobiaceae</taxon>
        <taxon>Rhizobium/Agrobacterium group</taxon>
        <taxon>Rhizobium</taxon>
    </lineage>
</organism>
<gene>
    <name evidence="2" type="ORF">GR257_29940</name>
</gene>
<feature type="region of interest" description="Disordered" evidence="1">
    <location>
        <begin position="103"/>
        <end position="123"/>
    </location>
</feature>
<evidence type="ECO:0000313" key="3">
    <source>
        <dbReference type="Proteomes" id="UP000471705"/>
    </source>
</evidence>
<dbReference type="EMBL" id="WUFV01000025">
    <property type="protein sequence ID" value="NEK19014.1"/>
    <property type="molecule type" value="Genomic_DNA"/>
</dbReference>
<reference evidence="2 3" key="1">
    <citation type="submission" date="2019-12" db="EMBL/GenBank/DDBJ databases">
        <title>Rhizobium genotypes associated with high levels of biological nitrogen fixation by grain legumes in a temperate-maritime cropping system.</title>
        <authorList>
            <person name="Maluk M."/>
            <person name="Francesc Ferrando Molina F."/>
            <person name="Lopez Del Egido L."/>
            <person name="Lafos M."/>
            <person name="Langarica-Fuentes A."/>
            <person name="Gebre Yohannes G."/>
            <person name="Young M.W."/>
            <person name="Martin P."/>
            <person name="Gantlett R."/>
            <person name="Kenicer G."/>
            <person name="Hawes C."/>
            <person name="Begg G.S."/>
            <person name="Quilliam R.S."/>
            <person name="Squire G.R."/>
            <person name="Poole P.S."/>
            <person name="Young P.W."/>
            <person name="Iannetta P.M."/>
            <person name="James E.K."/>
        </authorList>
    </citation>
    <scope>NUCLEOTIDE SEQUENCE [LARGE SCALE GENOMIC DNA]</scope>
    <source>
        <strain evidence="2 3">JHI54</strain>
    </source>
</reference>
<dbReference type="RefSeq" id="WP_164049238.1">
    <property type="nucleotide sequence ID" value="NZ_WUFV01000025.1"/>
</dbReference>
<protein>
    <submittedName>
        <fullName evidence="2">Uncharacterized protein</fullName>
    </submittedName>
</protein>
<accession>A0A7K3VQ62</accession>
<dbReference type="AlphaFoldDB" id="A0A7K3VQ62"/>
<name>A0A7K3VQ62_RHILE</name>
<dbReference type="Proteomes" id="UP000471705">
    <property type="component" value="Unassembled WGS sequence"/>
</dbReference>
<comment type="caution">
    <text evidence="2">The sequence shown here is derived from an EMBL/GenBank/DDBJ whole genome shotgun (WGS) entry which is preliminary data.</text>
</comment>
<evidence type="ECO:0000313" key="2">
    <source>
        <dbReference type="EMBL" id="NEK19014.1"/>
    </source>
</evidence>
<proteinExistence type="predicted"/>
<evidence type="ECO:0000256" key="1">
    <source>
        <dbReference type="SAM" id="MobiDB-lite"/>
    </source>
</evidence>
<feature type="compositionally biased region" description="Basic and acidic residues" evidence="1">
    <location>
        <begin position="104"/>
        <end position="123"/>
    </location>
</feature>
<sequence length="123" mass="14027">MVWLTKEEKDDWSFWGKRSLMFYAKRLGWKLENCPDVAFVCIEFMSLSARRTEHSVRISSMHVLLTTALVSTVRDEIPLPEGAKYDVALGAWRGDSGLLAFDPDTDRVSKKQDVETGEDQKGQ</sequence>